<accession>A0ABR4BUD3</accession>
<reference evidence="1 2" key="1">
    <citation type="journal article" date="2024" name="Commun. Biol.">
        <title>Comparative genomic analysis of thermophilic fungi reveals convergent evolutionary adaptations and gene losses.</title>
        <authorList>
            <person name="Steindorff A.S."/>
            <person name="Aguilar-Pontes M.V."/>
            <person name="Robinson A.J."/>
            <person name="Andreopoulos B."/>
            <person name="LaButti K."/>
            <person name="Kuo A."/>
            <person name="Mondo S."/>
            <person name="Riley R."/>
            <person name="Otillar R."/>
            <person name="Haridas S."/>
            <person name="Lipzen A."/>
            <person name="Grimwood J."/>
            <person name="Schmutz J."/>
            <person name="Clum A."/>
            <person name="Reid I.D."/>
            <person name="Moisan M.C."/>
            <person name="Butler G."/>
            <person name="Nguyen T.T.M."/>
            <person name="Dewar K."/>
            <person name="Conant G."/>
            <person name="Drula E."/>
            <person name="Henrissat B."/>
            <person name="Hansel C."/>
            <person name="Singer S."/>
            <person name="Hutchinson M.I."/>
            <person name="de Vries R.P."/>
            <person name="Natvig D.O."/>
            <person name="Powell A.J."/>
            <person name="Tsang A."/>
            <person name="Grigoriev I.V."/>
        </authorList>
    </citation>
    <scope>NUCLEOTIDE SEQUENCE [LARGE SCALE GENOMIC DNA]</scope>
    <source>
        <strain evidence="1 2">CBS 494.80</strain>
    </source>
</reference>
<dbReference type="Proteomes" id="UP001595075">
    <property type="component" value="Unassembled WGS sequence"/>
</dbReference>
<protein>
    <recommendedName>
        <fullName evidence="3">F-box domain-containing protein</fullName>
    </recommendedName>
</protein>
<evidence type="ECO:0000313" key="2">
    <source>
        <dbReference type="Proteomes" id="UP001595075"/>
    </source>
</evidence>
<proteinExistence type="predicted"/>
<comment type="caution">
    <text evidence="1">The sequence shown here is derived from an EMBL/GenBank/DDBJ whole genome shotgun (WGS) entry which is preliminary data.</text>
</comment>
<evidence type="ECO:0008006" key="3">
    <source>
        <dbReference type="Google" id="ProtNLM"/>
    </source>
</evidence>
<name>A0ABR4BUD3_9HELO</name>
<keyword evidence="2" id="KW-1185">Reference proteome</keyword>
<gene>
    <name evidence="1" type="ORF">VTL71DRAFT_7528</name>
</gene>
<organism evidence="1 2">
    <name type="scientific">Oculimacula yallundae</name>
    <dbReference type="NCBI Taxonomy" id="86028"/>
    <lineage>
        <taxon>Eukaryota</taxon>
        <taxon>Fungi</taxon>
        <taxon>Dikarya</taxon>
        <taxon>Ascomycota</taxon>
        <taxon>Pezizomycotina</taxon>
        <taxon>Leotiomycetes</taxon>
        <taxon>Helotiales</taxon>
        <taxon>Ploettnerulaceae</taxon>
        <taxon>Oculimacula</taxon>
    </lineage>
</organism>
<evidence type="ECO:0000313" key="1">
    <source>
        <dbReference type="EMBL" id="KAL2061255.1"/>
    </source>
</evidence>
<sequence length="212" mass="24245">MTLCQHPDCLRLTDDSAIIIPQKLTFTSDLDEVRNVPLINNKRKSVCGRGHELPMDEMRSKVSSAKRPRLSKGEVQIQLARKPRRLGTLGTLPSEIILKIIRALEEDANILHYNRVQDFGLVSLALTSIDLYKMCKCVHPAPLPTTRGDGMLDKNRKFWAWSLERHIGEFLGPAYQVRDRDDRYGFYTRIGSPFLLKSSESDKMDADKDGFW</sequence>
<dbReference type="EMBL" id="JAZHXI010000019">
    <property type="protein sequence ID" value="KAL2061255.1"/>
    <property type="molecule type" value="Genomic_DNA"/>
</dbReference>